<reference evidence="1" key="1">
    <citation type="submission" date="2018-04" db="EMBL/GenBank/DDBJ databases">
        <title>Draft genome sequence of the Candidatus Spirobacillus cienkowskii, a pathogen of freshwater Daphnia species, reconstructed from hemolymph metagenomic reads.</title>
        <authorList>
            <person name="Bresciani L."/>
            <person name="Lemos L.N."/>
            <person name="Wale N."/>
            <person name="Lin J.Y."/>
            <person name="Fernandes G.R."/>
            <person name="Duffy M.A."/>
            <person name="Rodrigues J.M."/>
        </authorList>
    </citation>
    <scope>NUCLEOTIDE SEQUENCE [LARGE SCALE GENOMIC DNA]</scope>
    <source>
        <strain evidence="1">Binning01</strain>
    </source>
</reference>
<protein>
    <submittedName>
        <fullName evidence="1">Uncharacterized protein</fullName>
    </submittedName>
</protein>
<gene>
    <name evidence="1" type="ORF">DCC88_11635</name>
</gene>
<keyword evidence="2" id="KW-1185">Reference proteome</keyword>
<accession>A0A369KNN8</accession>
<proteinExistence type="predicted"/>
<comment type="caution">
    <text evidence="1">The sequence shown here is derived from an EMBL/GenBank/DDBJ whole genome shotgun (WGS) entry which is preliminary data.</text>
</comment>
<evidence type="ECO:0000313" key="1">
    <source>
        <dbReference type="EMBL" id="RDB35162.1"/>
    </source>
</evidence>
<organism evidence="1 2">
    <name type="scientific">Spirobacillus cienkowskii</name>
    <dbReference type="NCBI Taxonomy" id="495820"/>
    <lineage>
        <taxon>Bacteria</taxon>
        <taxon>Pseudomonadati</taxon>
        <taxon>Bdellovibrionota</taxon>
        <taxon>Oligoflexia</taxon>
        <taxon>Silvanigrellales</taxon>
        <taxon>Spirobacillus</taxon>
    </lineage>
</organism>
<sequence length="133" mass="15451">MRVSCGAECEFLFSRRVLINGFAAKRAQCEKNSFKLLRTEVQRMAKEGLGSKPKLFKKHRKKILLNKKQNLLTNPVVNLERAIELECQLKQQLGYNCRVSFIKYGSGEIRIFFKNNKELQDIIEKTKPTSPLF</sequence>
<dbReference type="Proteomes" id="UP000253934">
    <property type="component" value="Unassembled WGS sequence"/>
</dbReference>
<evidence type="ECO:0000313" key="2">
    <source>
        <dbReference type="Proteomes" id="UP000253934"/>
    </source>
</evidence>
<dbReference type="AlphaFoldDB" id="A0A369KNN8"/>
<name>A0A369KNN8_9BACT</name>
<dbReference type="EMBL" id="QOVW01000100">
    <property type="protein sequence ID" value="RDB35162.1"/>
    <property type="molecule type" value="Genomic_DNA"/>
</dbReference>